<organism evidence="1 2">
    <name type="scientific">Corallococcus interemptor</name>
    <dbReference type="NCBI Taxonomy" id="2316720"/>
    <lineage>
        <taxon>Bacteria</taxon>
        <taxon>Pseudomonadati</taxon>
        <taxon>Myxococcota</taxon>
        <taxon>Myxococcia</taxon>
        <taxon>Myxococcales</taxon>
        <taxon>Cystobacterineae</taxon>
        <taxon>Myxococcaceae</taxon>
        <taxon>Corallococcus</taxon>
    </lineage>
</organism>
<evidence type="ECO:0000313" key="1">
    <source>
        <dbReference type="EMBL" id="RKH58525.1"/>
    </source>
</evidence>
<dbReference type="InterPro" id="IPR043504">
    <property type="entry name" value="Peptidase_S1_PA_chymotrypsin"/>
</dbReference>
<name>A0A3A8PXN6_9BACT</name>
<dbReference type="OrthoDB" id="9811262at2"/>
<comment type="caution">
    <text evidence="1">The sequence shown here is derived from an EMBL/GenBank/DDBJ whole genome shotgun (WGS) entry which is preliminary data.</text>
</comment>
<proteinExistence type="predicted"/>
<dbReference type="Proteomes" id="UP000282656">
    <property type="component" value="Unassembled WGS sequence"/>
</dbReference>
<sequence length="268" mass="27727">MAAKKLLGAMLVMGLTACGSVEPMDVPDAEPQPQPHDALASQESNVIVGTLNWVSATSLSGTQRTKSLAVGYLSIPAVGSRCTAWLVSNDVVITNNHCVGSSSEAVGARVSFNYEDGVASASRVWYPCATFIKTWSSDDMTALRCSAVNGQLPGQVYGFLTVSSTNAATSSTVYVVNQNCDYYTTPSCTPTKKSSPGKVLNGSYSTTDISYDADTLGGSSGSPVISTSTNQVVALHHIGVGGNSQGRGTANTGVKATRVKARLAEIGL</sequence>
<accession>A0A3A8PXN6</accession>
<evidence type="ECO:0000313" key="2">
    <source>
        <dbReference type="Proteomes" id="UP000282656"/>
    </source>
</evidence>
<dbReference type="AlphaFoldDB" id="A0A3A8PXN6"/>
<dbReference type="Gene3D" id="2.40.10.10">
    <property type="entry name" value="Trypsin-like serine proteases"/>
    <property type="match status" value="2"/>
</dbReference>
<dbReference type="GO" id="GO:0008233">
    <property type="term" value="F:peptidase activity"/>
    <property type="evidence" value="ECO:0007669"/>
    <property type="project" value="UniProtKB-KW"/>
</dbReference>
<gene>
    <name evidence="1" type="ORF">D7X96_36785</name>
</gene>
<reference evidence="2" key="1">
    <citation type="submission" date="2018-09" db="EMBL/GenBank/DDBJ databases">
        <authorList>
            <person name="Livingstone P.G."/>
            <person name="Whitworth D.E."/>
        </authorList>
    </citation>
    <scope>NUCLEOTIDE SEQUENCE [LARGE SCALE GENOMIC DNA]</scope>
    <source>
        <strain evidence="2">AB047A</strain>
    </source>
</reference>
<dbReference type="SUPFAM" id="SSF50494">
    <property type="entry name" value="Trypsin-like serine proteases"/>
    <property type="match status" value="1"/>
</dbReference>
<dbReference type="RefSeq" id="WP_120552527.1">
    <property type="nucleotide sequence ID" value="NZ_RAWM01000190.1"/>
</dbReference>
<dbReference type="EMBL" id="RAWM01000190">
    <property type="protein sequence ID" value="RKH58525.1"/>
    <property type="molecule type" value="Genomic_DNA"/>
</dbReference>
<dbReference type="GO" id="GO:0006508">
    <property type="term" value="P:proteolysis"/>
    <property type="evidence" value="ECO:0007669"/>
    <property type="project" value="UniProtKB-KW"/>
</dbReference>
<dbReference type="InterPro" id="IPR009003">
    <property type="entry name" value="Peptidase_S1_PA"/>
</dbReference>
<protein>
    <submittedName>
        <fullName evidence="1">Serine protease</fullName>
    </submittedName>
</protein>
<keyword evidence="1" id="KW-0645">Protease</keyword>
<dbReference type="PROSITE" id="PS51257">
    <property type="entry name" value="PROKAR_LIPOPROTEIN"/>
    <property type="match status" value="1"/>
</dbReference>
<keyword evidence="2" id="KW-1185">Reference proteome</keyword>
<dbReference type="Pfam" id="PF13365">
    <property type="entry name" value="Trypsin_2"/>
    <property type="match status" value="1"/>
</dbReference>
<keyword evidence="1" id="KW-0378">Hydrolase</keyword>
<dbReference type="PANTHER" id="PTHR36234:SF5">
    <property type="entry name" value="LYSYL ENDOPEPTIDASE"/>
    <property type="match status" value="1"/>
</dbReference>
<dbReference type="PANTHER" id="PTHR36234">
    <property type="entry name" value="LYSYL ENDOPEPTIDASE"/>
    <property type="match status" value="1"/>
</dbReference>